<evidence type="ECO:0000259" key="3">
    <source>
        <dbReference type="PROSITE" id="PS50879"/>
    </source>
</evidence>
<comment type="caution">
    <text evidence="4">The sequence shown here is derived from an EMBL/GenBank/DDBJ whole genome shotgun (WGS) entry which is preliminary data.</text>
</comment>
<accession>A0A8T1XP11</accession>
<dbReference type="InterPro" id="IPR053151">
    <property type="entry name" value="RNase_H-like"/>
</dbReference>
<dbReference type="CDD" id="cd06222">
    <property type="entry name" value="RNase_H_like"/>
    <property type="match status" value="1"/>
</dbReference>
<dbReference type="Proteomes" id="UP000694240">
    <property type="component" value="Chromosome 13"/>
</dbReference>
<gene>
    <name evidence="4" type="ORF">ISN45_Aa08g007190</name>
</gene>
<dbReference type="PANTHER" id="PTHR47723:SF13">
    <property type="entry name" value="PUTATIVE-RELATED"/>
    <property type="match status" value="1"/>
</dbReference>
<dbReference type="GO" id="GO:0003964">
    <property type="term" value="F:RNA-directed DNA polymerase activity"/>
    <property type="evidence" value="ECO:0007669"/>
    <property type="project" value="UniProtKB-KW"/>
</dbReference>
<dbReference type="InterPro" id="IPR044730">
    <property type="entry name" value="RNase_H-like_dom_plant"/>
</dbReference>
<sequence length="736" mass="82885">MSRFDHPLSWGRNCDGAFTVSSAYSLLTRDSAPRQQMGVFYDRIWKVVAPERVRIFLWLVANQAIMTNVERARRHLCDFTICEVCKGAEESILHILRDCPAMLGIWRRLIPHSKWRSFFSQSLLGWMFGNLGEDGEVDESTRSTRYAMAAWWGWKWRCGNVFETEGRNSNRQTVERLIAWVYPRENWLKLNINGASHGNPGLASAGGVLQDSEGNWCGGFAVNLGICSAPLAELWGVYYGLFIAWDHRATRVELEVDSQLVVGFLTTGISESHPLSILVRLCYGFLSKDWIVRISHVYRGANRLADGLANYAFSLPLGFPKFNTMPPCVETISREDFEILTMEESETIEEFSGKISAIASEAHNLGKKYKDKKLVKKLLRCLPSRFESKRTAMGTALDTDTIDFEEVVGMMQTYELEITTGNNSSSKGLVLTVSSEKNEIQELKDEMSMMAKNFNRTLRRVEKKGFVGNQGADIRTEIKVERGQTFSVMSVMDTGISSSSSRKDKSYAAESESDSEDDDSSEDVTGYVAFMGSLEEEDESTDDESVAVNGKSSSESESDVEQDVDVDGALRKLYDNWLLLSNEKISLMEEKLTLRDENEKLEKDLALEVKKNSELMQRCSSEEEKTRVLTLELNDTRKKIHMLNSGTKDLDSILASGRVGKSNFGLGYHGGSTGGTTKFVKSQSAHNVVNHHNHKDVNHHNHNVVNHHNHSAARNNSRLAPARHLHQNYHHRSITV</sequence>
<dbReference type="PROSITE" id="PS50879">
    <property type="entry name" value="RNASE_H_1"/>
    <property type="match status" value="1"/>
</dbReference>
<keyword evidence="4" id="KW-0695">RNA-directed DNA polymerase</keyword>
<dbReference type="Pfam" id="PF13966">
    <property type="entry name" value="zf-RVT"/>
    <property type="match status" value="1"/>
</dbReference>
<dbReference type="PANTHER" id="PTHR47723">
    <property type="entry name" value="OS05G0353850 PROTEIN"/>
    <property type="match status" value="1"/>
</dbReference>
<feature type="domain" description="RNase H type-1" evidence="3">
    <location>
        <begin position="184"/>
        <end position="314"/>
    </location>
</feature>
<dbReference type="Pfam" id="PF14223">
    <property type="entry name" value="Retrotran_gag_2"/>
    <property type="match status" value="1"/>
</dbReference>
<evidence type="ECO:0000313" key="4">
    <source>
        <dbReference type="EMBL" id="KAG7533081.1"/>
    </source>
</evidence>
<dbReference type="GO" id="GO:0004523">
    <property type="term" value="F:RNA-DNA hybrid ribonuclease activity"/>
    <property type="evidence" value="ECO:0007669"/>
    <property type="project" value="InterPro"/>
</dbReference>
<evidence type="ECO:0000256" key="1">
    <source>
        <dbReference type="SAM" id="Coils"/>
    </source>
</evidence>
<organism evidence="4 5">
    <name type="scientific">Arabidopsis thaliana x Arabidopsis arenosa</name>
    <dbReference type="NCBI Taxonomy" id="1240361"/>
    <lineage>
        <taxon>Eukaryota</taxon>
        <taxon>Viridiplantae</taxon>
        <taxon>Streptophyta</taxon>
        <taxon>Embryophyta</taxon>
        <taxon>Tracheophyta</taxon>
        <taxon>Spermatophyta</taxon>
        <taxon>Magnoliopsida</taxon>
        <taxon>eudicotyledons</taxon>
        <taxon>Gunneridae</taxon>
        <taxon>Pentapetalae</taxon>
        <taxon>rosids</taxon>
        <taxon>malvids</taxon>
        <taxon>Brassicales</taxon>
        <taxon>Brassicaceae</taxon>
        <taxon>Camelineae</taxon>
        <taxon>Arabidopsis</taxon>
    </lineage>
</organism>
<protein>
    <submittedName>
        <fullName evidence="4">Reverse transcriptase zinc-binding domain</fullName>
    </submittedName>
</protein>
<dbReference type="EMBL" id="JAEFBK010000013">
    <property type="protein sequence ID" value="KAG7533081.1"/>
    <property type="molecule type" value="Genomic_DNA"/>
</dbReference>
<keyword evidence="1" id="KW-0175">Coiled coil</keyword>
<dbReference type="InterPro" id="IPR026960">
    <property type="entry name" value="RVT-Znf"/>
</dbReference>
<dbReference type="GO" id="GO:0003676">
    <property type="term" value="F:nucleic acid binding"/>
    <property type="evidence" value="ECO:0007669"/>
    <property type="project" value="InterPro"/>
</dbReference>
<dbReference type="AlphaFoldDB" id="A0A8T1XP11"/>
<feature type="compositionally biased region" description="Acidic residues" evidence="2">
    <location>
        <begin position="534"/>
        <end position="545"/>
    </location>
</feature>
<proteinExistence type="predicted"/>
<keyword evidence="5" id="KW-1185">Reference proteome</keyword>
<feature type="region of interest" description="Disordered" evidence="2">
    <location>
        <begin position="495"/>
        <end position="563"/>
    </location>
</feature>
<keyword evidence="4" id="KW-0548">Nucleotidyltransferase</keyword>
<feature type="coiled-coil region" evidence="1">
    <location>
        <begin position="584"/>
        <end position="618"/>
    </location>
</feature>
<evidence type="ECO:0000256" key="2">
    <source>
        <dbReference type="SAM" id="MobiDB-lite"/>
    </source>
</evidence>
<name>A0A8T1XP11_9BRAS</name>
<evidence type="ECO:0000313" key="5">
    <source>
        <dbReference type="Proteomes" id="UP000694240"/>
    </source>
</evidence>
<dbReference type="InterPro" id="IPR002156">
    <property type="entry name" value="RNaseH_domain"/>
</dbReference>
<dbReference type="Pfam" id="PF13456">
    <property type="entry name" value="RVT_3"/>
    <property type="match status" value="1"/>
</dbReference>
<reference evidence="4 5" key="1">
    <citation type="submission" date="2020-12" db="EMBL/GenBank/DDBJ databases">
        <title>Concerted genomic and epigenomic changes stabilize Arabidopsis allopolyploids.</title>
        <authorList>
            <person name="Chen Z."/>
        </authorList>
    </citation>
    <scope>NUCLEOTIDE SEQUENCE [LARGE SCALE GENOMIC DNA]</scope>
    <source>
        <strain evidence="4">Allo738</strain>
        <tissue evidence="4">Leaf</tissue>
    </source>
</reference>
<keyword evidence="4" id="KW-0808">Transferase</keyword>
<feature type="compositionally biased region" description="Acidic residues" evidence="2">
    <location>
        <begin position="511"/>
        <end position="522"/>
    </location>
</feature>